<dbReference type="PANTHER" id="PTHR12308:SF84">
    <property type="entry name" value="ANOCTAMIN"/>
    <property type="match status" value="1"/>
</dbReference>
<name>A0ABM4AZY4_VANTA</name>
<dbReference type="Proteomes" id="UP001652626">
    <property type="component" value="Chromosome 5"/>
</dbReference>
<feature type="transmembrane region" description="Helical" evidence="1">
    <location>
        <begin position="219"/>
        <end position="245"/>
    </location>
</feature>
<evidence type="ECO:0000256" key="1">
    <source>
        <dbReference type="SAM" id="Phobius"/>
    </source>
</evidence>
<protein>
    <submittedName>
        <fullName evidence="4">Anoctamin-5-like</fullName>
    </submittedName>
</protein>
<reference evidence="4" key="1">
    <citation type="submission" date="2025-08" db="UniProtKB">
        <authorList>
            <consortium name="RefSeq"/>
        </authorList>
    </citation>
    <scope>IDENTIFICATION</scope>
    <source>
        <tissue evidence="4">Whole body</tissue>
    </source>
</reference>
<keyword evidence="1" id="KW-0472">Membrane</keyword>
<dbReference type="InterPro" id="IPR032394">
    <property type="entry name" value="Anoct_dimer"/>
</dbReference>
<keyword evidence="1" id="KW-0812">Transmembrane</keyword>
<keyword evidence="3" id="KW-1185">Reference proteome</keyword>
<feature type="domain" description="Anoctamin dimerisation" evidence="2">
    <location>
        <begin position="11"/>
        <end position="78"/>
    </location>
</feature>
<evidence type="ECO:0000313" key="3">
    <source>
        <dbReference type="Proteomes" id="UP001652626"/>
    </source>
</evidence>
<dbReference type="Pfam" id="PF16178">
    <property type="entry name" value="Anoct_dimer"/>
    <property type="match status" value="2"/>
</dbReference>
<proteinExistence type="predicted"/>
<feature type="domain" description="Anoctamin dimerisation" evidence="2">
    <location>
        <begin position="124"/>
        <end position="208"/>
    </location>
</feature>
<organism evidence="3 4">
    <name type="scientific">Vanessa tameamea</name>
    <name type="common">Kamehameha butterfly</name>
    <dbReference type="NCBI Taxonomy" id="334116"/>
    <lineage>
        <taxon>Eukaryota</taxon>
        <taxon>Metazoa</taxon>
        <taxon>Ecdysozoa</taxon>
        <taxon>Arthropoda</taxon>
        <taxon>Hexapoda</taxon>
        <taxon>Insecta</taxon>
        <taxon>Pterygota</taxon>
        <taxon>Neoptera</taxon>
        <taxon>Endopterygota</taxon>
        <taxon>Lepidoptera</taxon>
        <taxon>Glossata</taxon>
        <taxon>Ditrysia</taxon>
        <taxon>Papilionoidea</taxon>
        <taxon>Nymphalidae</taxon>
        <taxon>Nymphalinae</taxon>
        <taxon>Vanessa</taxon>
    </lineage>
</organism>
<dbReference type="PANTHER" id="PTHR12308">
    <property type="entry name" value="ANOCTAMIN"/>
    <property type="match status" value="1"/>
</dbReference>
<accession>A0ABM4AZY4</accession>
<dbReference type="GeneID" id="135194814"/>
<keyword evidence="1" id="KW-1133">Transmembrane helix</keyword>
<gene>
    <name evidence="4" type="primary">LOC135194814</name>
</gene>
<dbReference type="InterPro" id="IPR007632">
    <property type="entry name" value="Anoctamin"/>
</dbReference>
<evidence type="ECO:0000313" key="4">
    <source>
        <dbReference type="RefSeq" id="XP_064076866.1"/>
    </source>
</evidence>
<dbReference type="RefSeq" id="XP_064076866.1">
    <property type="nucleotide sequence ID" value="XM_064220796.1"/>
</dbReference>
<sequence>MDIENPAFTGFFNEGQKRIDLVIVINEVDASEKLHEIRMTFLMNILKLGLELEVEIGKLTEHKNLLFVKVHAPDSIIKEFGLLFNERRFFKDNHIDFVHPYFNFIGMNHERDLIKTIRNQYPGPGTYSTLERSMIVYKILLQLPFGQHENHYGIDKLINSNIVLDAFALHDGPYFITPKQKASEYINARQVLFYNWVGFINIWKMQPIHMIKEYFGERVAFYFSYYEFFNIMLTIITVVGAWMAFDQYFATVKPDPFT</sequence>
<evidence type="ECO:0000259" key="2">
    <source>
        <dbReference type="Pfam" id="PF16178"/>
    </source>
</evidence>